<gene>
    <name evidence="5" type="ORF">OB955_20595</name>
    <name evidence="4" type="ORF">OB960_11155</name>
</gene>
<dbReference type="EMBL" id="JAOPKB010000016">
    <property type="protein sequence ID" value="MCU4975102.1"/>
    <property type="molecule type" value="Genomic_DNA"/>
</dbReference>
<dbReference type="GO" id="GO:0080120">
    <property type="term" value="P:CAAX-box protein maturation"/>
    <property type="evidence" value="ECO:0007669"/>
    <property type="project" value="UniProtKB-ARBA"/>
</dbReference>
<protein>
    <submittedName>
        <fullName evidence="4">CPBP family intramembrane metalloprotease</fullName>
    </submittedName>
</protein>
<comment type="caution">
    <text evidence="4">The sequence shown here is derived from an EMBL/GenBank/DDBJ whole genome shotgun (WGS) entry which is preliminary data.</text>
</comment>
<evidence type="ECO:0000256" key="1">
    <source>
        <dbReference type="SAM" id="MobiDB-lite"/>
    </source>
</evidence>
<feature type="transmembrane region" description="Helical" evidence="2">
    <location>
        <begin position="261"/>
        <end position="286"/>
    </location>
</feature>
<feature type="transmembrane region" description="Helical" evidence="2">
    <location>
        <begin position="298"/>
        <end position="328"/>
    </location>
</feature>
<evidence type="ECO:0000313" key="7">
    <source>
        <dbReference type="Proteomes" id="UP001321018"/>
    </source>
</evidence>
<dbReference type="PANTHER" id="PTHR36435">
    <property type="entry name" value="SLR1288 PROTEIN"/>
    <property type="match status" value="1"/>
</dbReference>
<sequence>MTQWATFAGLSGVVCVLLLVLSHATKTTLTEPATVSGSDSSSGSGSSSNLGANTSETETADDQSSVSSTPSSSATTDLESSPPFSSDQRDEPESQPGAGSESANADANTNTNANTDPKSETPPESTTENPIEPRAGPGHGSGEPLMESMSAGALLANVALSQGLFAAILIAAAFYTEIPASALGIEFTGAYVFYGLTVGTAVGLGLYVANELGSVTAKRLEIDHSEDLREMLAPESAGGWLILLLVVLPIIAVFEEFLFRAALIGAVSAGFDVSPWLLAVVSSVAFALGHGMQGTAGIVVTGLLGFVLAAAFVVTGSFLVVVVAHYLINALEFVVHEGFGFEWGESGGEPETGTGVGE</sequence>
<evidence type="ECO:0000259" key="3">
    <source>
        <dbReference type="Pfam" id="PF02517"/>
    </source>
</evidence>
<feature type="compositionally biased region" description="Low complexity" evidence="1">
    <location>
        <begin position="103"/>
        <end position="116"/>
    </location>
</feature>
<keyword evidence="4" id="KW-0482">Metalloprotease</keyword>
<dbReference type="GO" id="GO:0004175">
    <property type="term" value="F:endopeptidase activity"/>
    <property type="evidence" value="ECO:0007669"/>
    <property type="project" value="UniProtKB-ARBA"/>
</dbReference>
<feature type="transmembrane region" description="Helical" evidence="2">
    <location>
        <begin position="237"/>
        <end position="254"/>
    </location>
</feature>
<organism evidence="4 7">
    <name type="scientific">Natronoglomus mannanivorans</name>
    <dbReference type="NCBI Taxonomy" id="2979990"/>
    <lineage>
        <taxon>Archaea</taxon>
        <taxon>Methanobacteriati</taxon>
        <taxon>Methanobacteriota</taxon>
        <taxon>Stenosarchaea group</taxon>
        <taxon>Halobacteria</taxon>
        <taxon>Halobacteriales</taxon>
        <taxon>Natrialbaceae</taxon>
        <taxon>Natronoglomus</taxon>
    </lineage>
</organism>
<dbReference type="EMBL" id="JAOPKA010000005">
    <property type="protein sequence ID" value="MCU4741955.1"/>
    <property type="molecule type" value="Genomic_DNA"/>
</dbReference>
<accession>A0AAP2Z015</accession>
<dbReference type="InterPro" id="IPR052710">
    <property type="entry name" value="CAAX_protease"/>
</dbReference>
<dbReference type="Pfam" id="PF02517">
    <property type="entry name" value="Rce1-like"/>
    <property type="match status" value="1"/>
</dbReference>
<dbReference type="AlphaFoldDB" id="A0AAP2Z015"/>
<evidence type="ECO:0000313" key="5">
    <source>
        <dbReference type="EMBL" id="MCU4975102.1"/>
    </source>
</evidence>
<keyword evidence="2" id="KW-0812">Transmembrane</keyword>
<feature type="domain" description="CAAX prenyl protease 2/Lysostaphin resistance protein A-like" evidence="3">
    <location>
        <begin position="240"/>
        <end position="331"/>
    </location>
</feature>
<reference evidence="4 6" key="1">
    <citation type="submission" date="2022-09" db="EMBL/GenBank/DDBJ databases">
        <title>Enrichment on poylsaccharides allowed isolation of novel metabolic and taxonomic groups of Haloarchaea.</title>
        <authorList>
            <person name="Sorokin D.Y."/>
            <person name="Elcheninov A.G."/>
            <person name="Khizhniak T.V."/>
            <person name="Kolganova T.V."/>
            <person name="Kublanov I.V."/>
        </authorList>
    </citation>
    <scope>NUCLEOTIDE SEQUENCE</scope>
    <source>
        <strain evidence="5 6">AArc-m2/3/4</strain>
        <strain evidence="4">AArc-xg1-1</strain>
    </source>
</reference>
<feature type="compositionally biased region" description="Polar residues" evidence="1">
    <location>
        <begin position="77"/>
        <end position="86"/>
    </location>
</feature>
<feature type="compositionally biased region" description="Low complexity" evidence="1">
    <location>
        <begin position="36"/>
        <end position="48"/>
    </location>
</feature>
<feature type="transmembrane region" description="Helical" evidence="2">
    <location>
        <begin position="154"/>
        <end position="175"/>
    </location>
</feature>
<keyword evidence="4" id="KW-0645">Protease</keyword>
<dbReference type="GO" id="GO:0008237">
    <property type="term" value="F:metallopeptidase activity"/>
    <property type="evidence" value="ECO:0007669"/>
    <property type="project" value="UniProtKB-KW"/>
</dbReference>
<feature type="region of interest" description="Disordered" evidence="1">
    <location>
        <begin position="29"/>
        <end position="145"/>
    </location>
</feature>
<dbReference type="Proteomes" id="UP001320972">
    <property type="component" value="Unassembled WGS sequence"/>
</dbReference>
<keyword evidence="2" id="KW-1133">Transmembrane helix</keyword>
<dbReference type="InterPro" id="IPR003675">
    <property type="entry name" value="Rce1/LyrA-like_dom"/>
</dbReference>
<keyword evidence="4" id="KW-0378">Hydrolase</keyword>
<evidence type="ECO:0000256" key="2">
    <source>
        <dbReference type="SAM" id="Phobius"/>
    </source>
</evidence>
<proteinExistence type="predicted"/>
<keyword evidence="6" id="KW-1185">Reference proteome</keyword>
<feature type="transmembrane region" description="Helical" evidence="2">
    <location>
        <begin position="187"/>
        <end position="209"/>
    </location>
</feature>
<evidence type="ECO:0000313" key="6">
    <source>
        <dbReference type="Proteomes" id="UP001320972"/>
    </source>
</evidence>
<keyword evidence="2" id="KW-0472">Membrane</keyword>
<dbReference type="Proteomes" id="UP001321018">
    <property type="component" value="Unassembled WGS sequence"/>
</dbReference>
<evidence type="ECO:0000313" key="4">
    <source>
        <dbReference type="EMBL" id="MCU4741955.1"/>
    </source>
</evidence>
<name>A0AAP2Z015_9EURY</name>
<dbReference type="PANTHER" id="PTHR36435:SF1">
    <property type="entry name" value="CAAX AMINO TERMINAL PROTEASE FAMILY PROTEIN"/>
    <property type="match status" value="1"/>
</dbReference>
<dbReference type="RefSeq" id="WP_338003778.1">
    <property type="nucleotide sequence ID" value="NZ_JAOPKA010000005.1"/>
</dbReference>
<feature type="compositionally biased region" description="Low complexity" evidence="1">
    <location>
        <begin position="64"/>
        <end position="76"/>
    </location>
</feature>